<dbReference type="GO" id="GO:0016887">
    <property type="term" value="F:ATP hydrolysis activity"/>
    <property type="evidence" value="ECO:0007669"/>
    <property type="project" value="InterPro"/>
</dbReference>
<dbReference type="Pfam" id="PF00005">
    <property type="entry name" value="ABC_tran"/>
    <property type="match status" value="1"/>
</dbReference>
<comment type="caution">
    <text evidence="9">The sequence shown here is derived from an EMBL/GenBank/DDBJ whole genome shotgun (WGS) entry which is preliminary data.</text>
</comment>
<evidence type="ECO:0000256" key="6">
    <source>
        <dbReference type="ARBA" id="ARBA00022967"/>
    </source>
</evidence>
<sequence>MLRAHGLACDRGDRRLFSAVDLSVSPGEWLQVEGANGAGKTSLLRILAGLAPVAEGLIEWEGRPVAEVRDDYHARLLYLGHAPAIKEDLSALENLHTTAAVAGRPLDEATAMAALRRIGLKGREDLPARVLSQGQKRRVALARLLCSQARLWILDEPFVALDVAAVAQLCSILDDHLSRGGMLIFTSHQAVQLAGTGASLRLGTPPAPREGAA</sequence>
<name>A0A848G484_9RHOO</name>
<dbReference type="PANTHER" id="PTHR43499">
    <property type="entry name" value="ABC TRANSPORTER I FAMILY MEMBER 1"/>
    <property type="match status" value="1"/>
</dbReference>
<evidence type="ECO:0000256" key="1">
    <source>
        <dbReference type="ARBA" id="ARBA00022448"/>
    </source>
</evidence>
<dbReference type="Gene3D" id="3.40.50.300">
    <property type="entry name" value="P-loop containing nucleotide triphosphate hydrolases"/>
    <property type="match status" value="1"/>
</dbReference>
<keyword evidence="4" id="KW-0201">Cytochrome c-type biogenesis</keyword>
<keyword evidence="1" id="KW-0813">Transport</keyword>
<evidence type="ECO:0000256" key="5">
    <source>
        <dbReference type="ARBA" id="ARBA00022840"/>
    </source>
</evidence>
<evidence type="ECO:0000256" key="7">
    <source>
        <dbReference type="ARBA" id="ARBA00023136"/>
    </source>
</evidence>
<keyword evidence="10" id="KW-1185">Reference proteome</keyword>
<dbReference type="NCBIfam" id="TIGR01189">
    <property type="entry name" value="ccmA"/>
    <property type="match status" value="1"/>
</dbReference>
<proteinExistence type="predicted"/>
<accession>A0A848G484</accession>
<keyword evidence="2" id="KW-1003">Cell membrane</keyword>
<keyword evidence="3" id="KW-0547">Nucleotide-binding</keyword>
<keyword evidence="7" id="KW-0472">Membrane</keyword>
<feature type="domain" description="ABC transporter" evidence="8">
    <location>
        <begin position="2"/>
        <end position="213"/>
    </location>
</feature>
<organism evidence="9 10">
    <name type="scientific">Zoogloea dura</name>
    <dbReference type="NCBI Taxonomy" id="2728840"/>
    <lineage>
        <taxon>Bacteria</taxon>
        <taxon>Pseudomonadati</taxon>
        <taxon>Pseudomonadota</taxon>
        <taxon>Betaproteobacteria</taxon>
        <taxon>Rhodocyclales</taxon>
        <taxon>Zoogloeaceae</taxon>
        <taxon>Zoogloea</taxon>
    </lineage>
</organism>
<dbReference type="Proteomes" id="UP000580043">
    <property type="component" value="Unassembled WGS sequence"/>
</dbReference>
<dbReference type="PROSITE" id="PS50893">
    <property type="entry name" value="ABC_TRANSPORTER_2"/>
    <property type="match status" value="1"/>
</dbReference>
<keyword evidence="5" id="KW-0067">ATP-binding</keyword>
<dbReference type="EMBL" id="JABBGA010000005">
    <property type="protein sequence ID" value="NML25816.1"/>
    <property type="molecule type" value="Genomic_DNA"/>
</dbReference>
<dbReference type="GO" id="GO:0017004">
    <property type="term" value="P:cytochrome complex assembly"/>
    <property type="evidence" value="ECO:0007669"/>
    <property type="project" value="UniProtKB-KW"/>
</dbReference>
<evidence type="ECO:0000256" key="4">
    <source>
        <dbReference type="ARBA" id="ARBA00022748"/>
    </source>
</evidence>
<dbReference type="SUPFAM" id="SSF52540">
    <property type="entry name" value="P-loop containing nucleoside triphosphate hydrolases"/>
    <property type="match status" value="1"/>
</dbReference>
<dbReference type="InterPro" id="IPR017871">
    <property type="entry name" value="ABC_transporter-like_CS"/>
</dbReference>
<dbReference type="NCBIfam" id="NF010061">
    <property type="entry name" value="PRK13538.1"/>
    <property type="match status" value="1"/>
</dbReference>
<reference evidence="9 10" key="1">
    <citation type="submission" date="2020-04" db="EMBL/GenBank/DDBJ databases">
        <title>Zoogloea sp. G-4-1-14 isolated from soil.</title>
        <authorList>
            <person name="Dahal R.H."/>
        </authorList>
    </citation>
    <scope>NUCLEOTIDE SEQUENCE [LARGE SCALE GENOMIC DNA]</scope>
    <source>
        <strain evidence="9 10">G-4-1-14</strain>
    </source>
</reference>
<dbReference type="InterPro" id="IPR003439">
    <property type="entry name" value="ABC_transporter-like_ATP-bd"/>
</dbReference>
<evidence type="ECO:0000256" key="2">
    <source>
        <dbReference type="ARBA" id="ARBA00022475"/>
    </source>
</evidence>
<dbReference type="GO" id="GO:0005524">
    <property type="term" value="F:ATP binding"/>
    <property type="evidence" value="ECO:0007669"/>
    <property type="project" value="UniProtKB-KW"/>
</dbReference>
<evidence type="ECO:0000259" key="8">
    <source>
        <dbReference type="PROSITE" id="PS50893"/>
    </source>
</evidence>
<dbReference type="PROSITE" id="PS00211">
    <property type="entry name" value="ABC_TRANSPORTER_1"/>
    <property type="match status" value="1"/>
</dbReference>
<dbReference type="PANTHER" id="PTHR43499:SF1">
    <property type="entry name" value="ABC TRANSPORTER I FAMILY MEMBER 1"/>
    <property type="match status" value="1"/>
</dbReference>
<gene>
    <name evidence="9" type="primary">ccmA</name>
    <name evidence="9" type="ORF">HHL15_08695</name>
</gene>
<dbReference type="InterPro" id="IPR027417">
    <property type="entry name" value="P-loop_NTPase"/>
</dbReference>
<evidence type="ECO:0000256" key="3">
    <source>
        <dbReference type="ARBA" id="ARBA00022741"/>
    </source>
</evidence>
<dbReference type="InterPro" id="IPR003593">
    <property type="entry name" value="AAA+_ATPase"/>
</dbReference>
<dbReference type="GO" id="GO:0022857">
    <property type="term" value="F:transmembrane transporter activity"/>
    <property type="evidence" value="ECO:0007669"/>
    <property type="project" value="InterPro"/>
</dbReference>
<dbReference type="InterPro" id="IPR005895">
    <property type="entry name" value="ABC_transptr_haem_export_CcmA"/>
</dbReference>
<dbReference type="SMART" id="SM00382">
    <property type="entry name" value="AAA"/>
    <property type="match status" value="1"/>
</dbReference>
<keyword evidence="6" id="KW-1278">Translocase</keyword>
<evidence type="ECO:0000313" key="10">
    <source>
        <dbReference type="Proteomes" id="UP000580043"/>
    </source>
</evidence>
<evidence type="ECO:0000313" key="9">
    <source>
        <dbReference type="EMBL" id="NML25816.1"/>
    </source>
</evidence>
<dbReference type="AlphaFoldDB" id="A0A848G484"/>
<protein>
    <submittedName>
        <fullName evidence="9">Cytochrome c biogenesis heme-transporting ATPase CcmA</fullName>
    </submittedName>
</protein>